<comment type="caution">
    <text evidence="1">The sequence shown here is derived from an EMBL/GenBank/DDBJ whole genome shotgun (WGS) entry which is preliminary data.</text>
</comment>
<reference evidence="1" key="2">
    <citation type="journal article" date="2022" name="New Phytol.">
        <title>Evolutionary transition to the ectomycorrhizal habit in the genomes of a hyperdiverse lineage of mushroom-forming fungi.</title>
        <authorList>
            <person name="Looney B."/>
            <person name="Miyauchi S."/>
            <person name="Morin E."/>
            <person name="Drula E."/>
            <person name="Courty P.E."/>
            <person name="Kohler A."/>
            <person name="Kuo A."/>
            <person name="LaButti K."/>
            <person name="Pangilinan J."/>
            <person name="Lipzen A."/>
            <person name="Riley R."/>
            <person name="Andreopoulos W."/>
            <person name="He G."/>
            <person name="Johnson J."/>
            <person name="Nolan M."/>
            <person name="Tritt A."/>
            <person name="Barry K.W."/>
            <person name="Grigoriev I.V."/>
            <person name="Nagy L.G."/>
            <person name="Hibbett D."/>
            <person name="Henrissat B."/>
            <person name="Matheny P.B."/>
            <person name="Labbe J."/>
            <person name="Martin F.M."/>
        </authorList>
    </citation>
    <scope>NUCLEOTIDE SEQUENCE</scope>
    <source>
        <strain evidence="1">FP105234-sp</strain>
    </source>
</reference>
<keyword evidence="2" id="KW-1185">Reference proteome</keyword>
<gene>
    <name evidence="1" type="ORF">FA95DRAFT_1046336</name>
</gene>
<proteinExistence type="predicted"/>
<name>A0ACB8S8X0_9AGAM</name>
<evidence type="ECO:0000313" key="1">
    <source>
        <dbReference type="EMBL" id="KAI0052939.1"/>
    </source>
</evidence>
<protein>
    <submittedName>
        <fullName evidence="1">Uncharacterized protein</fullName>
    </submittedName>
</protein>
<dbReference type="EMBL" id="MU275842">
    <property type="protein sequence ID" value="KAI0052939.1"/>
    <property type="molecule type" value="Genomic_DNA"/>
</dbReference>
<dbReference type="Proteomes" id="UP000814033">
    <property type="component" value="Unassembled WGS sequence"/>
</dbReference>
<reference evidence="1" key="1">
    <citation type="submission" date="2021-02" db="EMBL/GenBank/DDBJ databases">
        <authorList>
            <consortium name="DOE Joint Genome Institute"/>
            <person name="Ahrendt S."/>
            <person name="Looney B.P."/>
            <person name="Miyauchi S."/>
            <person name="Morin E."/>
            <person name="Drula E."/>
            <person name="Courty P.E."/>
            <person name="Chicoki N."/>
            <person name="Fauchery L."/>
            <person name="Kohler A."/>
            <person name="Kuo A."/>
            <person name="Labutti K."/>
            <person name="Pangilinan J."/>
            <person name="Lipzen A."/>
            <person name="Riley R."/>
            <person name="Andreopoulos W."/>
            <person name="He G."/>
            <person name="Johnson J."/>
            <person name="Barry K.W."/>
            <person name="Grigoriev I.V."/>
            <person name="Nagy L."/>
            <person name="Hibbett D."/>
            <person name="Henrissat B."/>
            <person name="Matheny P.B."/>
            <person name="Labbe J."/>
            <person name="Martin F."/>
        </authorList>
    </citation>
    <scope>NUCLEOTIDE SEQUENCE</scope>
    <source>
        <strain evidence="1">FP105234-sp</strain>
    </source>
</reference>
<sequence>MPHSTPHRAFLRACLTCHSARRPLIHCAEADVLQASHLPHEASLSHQPTLSRVCVGLLTARRPDCGGHACAYVRRSQGHMHSIYILTGVLGPVSIPCTDSGRPRAIPPLPSSSRDRSNILQSTLTRRTV</sequence>
<evidence type="ECO:0000313" key="2">
    <source>
        <dbReference type="Proteomes" id="UP000814033"/>
    </source>
</evidence>
<accession>A0ACB8S8X0</accession>
<organism evidence="1 2">
    <name type="scientific">Auriscalpium vulgare</name>
    <dbReference type="NCBI Taxonomy" id="40419"/>
    <lineage>
        <taxon>Eukaryota</taxon>
        <taxon>Fungi</taxon>
        <taxon>Dikarya</taxon>
        <taxon>Basidiomycota</taxon>
        <taxon>Agaricomycotina</taxon>
        <taxon>Agaricomycetes</taxon>
        <taxon>Russulales</taxon>
        <taxon>Auriscalpiaceae</taxon>
        <taxon>Auriscalpium</taxon>
    </lineage>
</organism>